<dbReference type="AlphaFoldDB" id="A0A5Y4XVW8"/>
<accession>A0A5Y4XVW8</accession>
<comment type="caution">
    <text evidence="1">The sequence shown here is derived from an EMBL/GenBank/DDBJ whole genome shotgun (WGS) entry which is preliminary data.</text>
</comment>
<organism evidence="1">
    <name type="scientific">Campylobacter jejuni</name>
    <dbReference type="NCBI Taxonomy" id="197"/>
    <lineage>
        <taxon>Bacteria</taxon>
        <taxon>Pseudomonadati</taxon>
        <taxon>Campylobacterota</taxon>
        <taxon>Epsilonproteobacteria</taxon>
        <taxon>Campylobacterales</taxon>
        <taxon>Campylobacteraceae</taxon>
        <taxon>Campylobacter</taxon>
    </lineage>
</organism>
<dbReference type="EMBL" id="AAJBFK010000041">
    <property type="protein sequence ID" value="ECK2761707.1"/>
    <property type="molecule type" value="Genomic_DNA"/>
</dbReference>
<gene>
    <name evidence="1" type="ORF">FQX04_08315</name>
</gene>
<proteinExistence type="predicted"/>
<evidence type="ECO:0008006" key="2">
    <source>
        <dbReference type="Google" id="ProtNLM"/>
    </source>
</evidence>
<reference evidence="1" key="1">
    <citation type="submission" date="2019-07" db="EMBL/GenBank/DDBJ databases">
        <authorList>
            <consortium name="NARMS: The National Antimicrobial Resistance Monitoring System"/>
        </authorList>
    </citation>
    <scope>NUCLEOTIDE SEQUENCE</scope>
    <source>
        <strain evidence="1">FSIS21924949</strain>
    </source>
</reference>
<name>A0A5Y4XVW8_CAMJU</name>
<sequence>MPFLIFMIVIYHKGRKKDKINLPAFQKYPDYDISVKLKKTAEYLIGEEFIKNMKQWYNGKILIFFLKILIKNK</sequence>
<evidence type="ECO:0000313" key="1">
    <source>
        <dbReference type="EMBL" id="ECK2761707.1"/>
    </source>
</evidence>
<protein>
    <recommendedName>
        <fullName evidence="2">Alpha-2,3-sialyltransferase</fullName>
    </recommendedName>
</protein>